<dbReference type="CDD" id="cd00067">
    <property type="entry name" value="GAL4"/>
    <property type="match status" value="1"/>
</dbReference>
<dbReference type="PANTHER" id="PTHR47338">
    <property type="entry name" value="ZN(II)2CYS6 TRANSCRIPTION FACTOR (EUROFUNG)-RELATED"/>
    <property type="match status" value="1"/>
</dbReference>
<dbReference type="InterPro" id="IPR036864">
    <property type="entry name" value="Zn2-C6_fun-type_DNA-bd_sf"/>
</dbReference>
<dbReference type="PANTHER" id="PTHR47338:SF5">
    <property type="entry name" value="ZN(II)2CYS6 TRANSCRIPTION FACTOR (EUROFUNG)"/>
    <property type="match status" value="1"/>
</dbReference>
<dbReference type="PRINTS" id="PR00755">
    <property type="entry name" value="AFLATOXINBRP"/>
</dbReference>
<feature type="compositionally biased region" description="Basic and acidic residues" evidence="6">
    <location>
        <begin position="75"/>
        <end position="85"/>
    </location>
</feature>
<dbReference type="SMART" id="SM00066">
    <property type="entry name" value="GAL4"/>
    <property type="match status" value="1"/>
</dbReference>
<dbReference type="InterPro" id="IPR001138">
    <property type="entry name" value="Zn2Cys6_DnaBD"/>
</dbReference>
<dbReference type="GO" id="GO:0008270">
    <property type="term" value="F:zinc ion binding"/>
    <property type="evidence" value="ECO:0007669"/>
    <property type="project" value="InterPro"/>
</dbReference>
<comment type="subcellular location">
    <subcellularLocation>
        <location evidence="1">Nucleus</location>
    </subcellularLocation>
</comment>
<dbReference type="GO" id="GO:0000981">
    <property type="term" value="F:DNA-binding transcription factor activity, RNA polymerase II-specific"/>
    <property type="evidence" value="ECO:0007669"/>
    <property type="project" value="InterPro"/>
</dbReference>
<dbReference type="GeneID" id="63803133"/>
<dbReference type="OrthoDB" id="39175at2759"/>
<feature type="region of interest" description="Disordered" evidence="6">
    <location>
        <begin position="67"/>
        <end position="110"/>
    </location>
</feature>
<keyword evidence="9" id="KW-1185">Reference proteome</keyword>
<evidence type="ECO:0000256" key="5">
    <source>
        <dbReference type="ARBA" id="ARBA00023242"/>
    </source>
</evidence>
<evidence type="ECO:0000259" key="7">
    <source>
        <dbReference type="PROSITE" id="PS50048"/>
    </source>
</evidence>
<keyword evidence="2" id="KW-0479">Metal-binding</keyword>
<dbReference type="EMBL" id="MCFD01000010">
    <property type="protein sequence ID" value="ORX68097.1"/>
    <property type="molecule type" value="Genomic_DNA"/>
</dbReference>
<evidence type="ECO:0000256" key="3">
    <source>
        <dbReference type="ARBA" id="ARBA00023015"/>
    </source>
</evidence>
<sequence length="252" mass="26647">MDSTQQAQPAQQAQQAQGPLVTIPLLKSCESCRQRKIKCSGDKPTCAHCARRHQPCIYRRSARYKRRLNPGGAAAKDDKSAKKLTEAPQNASSDVPQQQQQQQQQTEAAVATATLASTMEPAPIATGEAATVDDSLPLSALFGTSLINESDILPPSILQSMNFWMNDSLLTASPTVATAPGNNPVQQPPLPPPISAPQYPIASNINTLGPGNMNNSLANLVPMDVALGLPNLATPVSPQAPGIQSNVTPFLQ</sequence>
<evidence type="ECO:0000256" key="2">
    <source>
        <dbReference type="ARBA" id="ARBA00022723"/>
    </source>
</evidence>
<dbReference type="InterPro" id="IPR050815">
    <property type="entry name" value="TF_fung"/>
</dbReference>
<keyword evidence="4" id="KW-0804">Transcription</keyword>
<protein>
    <recommendedName>
        <fullName evidence="7">Zn(2)-C6 fungal-type domain-containing protein</fullName>
    </recommendedName>
</protein>
<dbReference type="GO" id="GO:0005634">
    <property type="term" value="C:nucleus"/>
    <property type="evidence" value="ECO:0007669"/>
    <property type="project" value="UniProtKB-SubCell"/>
</dbReference>
<dbReference type="AlphaFoldDB" id="A0A1Y1W3Q1"/>
<dbReference type="Gene3D" id="4.10.240.10">
    <property type="entry name" value="Zn(2)-C6 fungal-type DNA-binding domain"/>
    <property type="match status" value="1"/>
</dbReference>
<evidence type="ECO:0000256" key="4">
    <source>
        <dbReference type="ARBA" id="ARBA00023163"/>
    </source>
</evidence>
<keyword evidence="5" id="KW-0539">Nucleus</keyword>
<accession>A0A1Y1W3Q1</accession>
<feature type="compositionally biased region" description="Polar residues" evidence="6">
    <location>
        <begin position="87"/>
        <end position="96"/>
    </location>
</feature>
<proteinExistence type="predicted"/>
<organism evidence="8 9">
    <name type="scientific">Linderina pennispora</name>
    <dbReference type="NCBI Taxonomy" id="61395"/>
    <lineage>
        <taxon>Eukaryota</taxon>
        <taxon>Fungi</taxon>
        <taxon>Fungi incertae sedis</taxon>
        <taxon>Zoopagomycota</taxon>
        <taxon>Kickxellomycotina</taxon>
        <taxon>Kickxellomycetes</taxon>
        <taxon>Kickxellales</taxon>
        <taxon>Kickxellaceae</taxon>
        <taxon>Linderina</taxon>
    </lineage>
</organism>
<evidence type="ECO:0000313" key="8">
    <source>
        <dbReference type="EMBL" id="ORX68097.1"/>
    </source>
</evidence>
<evidence type="ECO:0000313" key="9">
    <source>
        <dbReference type="Proteomes" id="UP000193922"/>
    </source>
</evidence>
<evidence type="ECO:0000256" key="6">
    <source>
        <dbReference type="SAM" id="MobiDB-lite"/>
    </source>
</evidence>
<dbReference type="RefSeq" id="XP_040741911.1">
    <property type="nucleotide sequence ID" value="XM_040886485.1"/>
</dbReference>
<dbReference type="SUPFAM" id="SSF57701">
    <property type="entry name" value="Zn2/Cys6 DNA-binding domain"/>
    <property type="match status" value="1"/>
</dbReference>
<keyword evidence="3" id="KW-0805">Transcription regulation</keyword>
<dbReference type="Pfam" id="PF00172">
    <property type="entry name" value="Zn_clus"/>
    <property type="match status" value="1"/>
</dbReference>
<dbReference type="PROSITE" id="PS00463">
    <property type="entry name" value="ZN2_CY6_FUNGAL_1"/>
    <property type="match status" value="1"/>
</dbReference>
<feature type="domain" description="Zn(2)-C6 fungal-type" evidence="7">
    <location>
        <begin position="28"/>
        <end position="58"/>
    </location>
</feature>
<comment type="caution">
    <text evidence="8">The sequence shown here is derived from an EMBL/GenBank/DDBJ whole genome shotgun (WGS) entry which is preliminary data.</text>
</comment>
<evidence type="ECO:0000256" key="1">
    <source>
        <dbReference type="ARBA" id="ARBA00004123"/>
    </source>
</evidence>
<dbReference type="Proteomes" id="UP000193922">
    <property type="component" value="Unassembled WGS sequence"/>
</dbReference>
<reference evidence="8 9" key="1">
    <citation type="submission" date="2016-07" db="EMBL/GenBank/DDBJ databases">
        <title>Pervasive Adenine N6-methylation of Active Genes in Fungi.</title>
        <authorList>
            <consortium name="DOE Joint Genome Institute"/>
            <person name="Mondo S.J."/>
            <person name="Dannebaum R.O."/>
            <person name="Kuo R.C."/>
            <person name="Labutti K."/>
            <person name="Haridas S."/>
            <person name="Kuo A."/>
            <person name="Salamov A."/>
            <person name="Ahrendt S.R."/>
            <person name="Lipzen A."/>
            <person name="Sullivan W."/>
            <person name="Andreopoulos W.B."/>
            <person name="Clum A."/>
            <person name="Lindquist E."/>
            <person name="Daum C."/>
            <person name="Ramamoorthy G.K."/>
            <person name="Gryganskyi A."/>
            <person name="Culley D."/>
            <person name="Magnuson J.K."/>
            <person name="James T.Y."/>
            <person name="O'Malley M.A."/>
            <person name="Stajich J.E."/>
            <person name="Spatafora J.W."/>
            <person name="Visel A."/>
            <person name="Grigoriev I.V."/>
        </authorList>
    </citation>
    <scope>NUCLEOTIDE SEQUENCE [LARGE SCALE GENOMIC DNA]</scope>
    <source>
        <strain evidence="8 9">ATCC 12442</strain>
    </source>
</reference>
<gene>
    <name evidence="8" type="ORF">DL89DRAFT_26502</name>
</gene>
<name>A0A1Y1W3Q1_9FUNG</name>
<dbReference type="PROSITE" id="PS50048">
    <property type="entry name" value="ZN2_CY6_FUNGAL_2"/>
    <property type="match status" value="1"/>
</dbReference>